<dbReference type="AlphaFoldDB" id="A0AAN9AUK0"/>
<dbReference type="EMBL" id="JBAMIC010000019">
    <property type="protein sequence ID" value="KAK7093372.1"/>
    <property type="molecule type" value="Genomic_DNA"/>
</dbReference>
<name>A0AAN9AUK0_9CAEN</name>
<dbReference type="Gene3D" id="2.60.120.200">
    <property type="match status" value="1"/>
</dbReference>
<dbReference type="SMART" id="SM00282">
    <property type="entry name" value="LamG"/>
    <property type="match status" value="1"/>
</dbReference>
<dbReference type="Proteomes" id="UP001374579">
    <property type="component" value="Unassembled WGS sequence"/>
</dbReference>
<dbReference type="InterPro" id="IPR013320">
    <property type="entry name" value="ConA-like_dom_sf"/>
</dbReference>
<feature type="disulfide bond" evidence="1">
    <location>
        <begin position="115"/>
        <end position="142"/>
    </location>
</feature>
<evidence type="ECO:0000259" key="2">
    <source>
        <dbReference type="PROSITE" id="PS50025"/>
    </source>
</evidence>
<evidence type="ECO:0000256" key="1">
    <source>
        <dbReference type="PROSITE-ProRule" id="PRU00122"/>
    </source>
</evidence>
<dbReference type="InterPro" id="IPR050372">
    <property type="entry name" value="Neurexin-related_CASP"/>
</dbReference>
<reference evidence="3 4" key="1">
    <citation type="submission" date="2024-02" db="EMBL/GenBank/DDBJ databases">
        <title>Chromosome-scale genome assembly of the rough periwinkle Littorina saxatilis.</title>
        <authorList>
            <person name="De Jode A."/>
            <person name="Faria R."/>
            <person name="Formenti G."/>
            <person name="Sims Y."/>
            <person name="Smith T.P."/>
            <person name="Tracey A."/>
            <person name="Wood J.M.D."/>
            <person name="Zagrodzka Z.B."/>
            <person name="Johannesson K."/>
            <person name="Butlin R.K."/>
            <person name="Leder E.H."/>
        </authorList>
    </citation>
    <scope>NUCLEOTIDE SEQUENCE [LARGE SCALE GENOMIC DNA]</scope>
    <source>
        <strain evidence="3">Snail1</strain>
        <tissue evidence="3">Muscle</tissue>
    </source>
</reference>
<protein>
    <recommendedName>
        <fullName evidence="2">Laminin G domain-containing protein</fullName>
    </recommendedName>
</protein>
<dbReference type="PANTHER" id="PTHR15036:SF83">
    <property type="entry name" value="AGRIN"/>
    <property type="match status" value="1"/>
</dbReference>
<feature type="domain" description="Laminin G" evidence="2">
    <location>
        <begin position="1"/>
        <end position="142"/>
    </location>
</feature>
<dbReference type="PANTHER" id="PTHR15036">
    <property type="entry name" value="PIKACHURIN-LIKE PROTEIN"/>
    <property type="match status" value="1"/>
</dbReference>
<comment type="caution">
    <text evidence="3">The sequence shown here is derived from an EMBL/GenBank/DDBJ whole genome shotgun (WGS) entry which is preliminary data.</text>
</comment>
<keyword evidence="1" id="KW-1015">Disulfide bond</keyword>
<dbReference type="InterPro" id="IPR001791">
    <property type="entry name" value="Laminin_G"/>
</dbReference>
<dbReference type="PROSITE" id="PS50025">
    <property type="entry name" value="LAM_G_DOMAIN"/>
    <property type="match status" value="1"/>
</dbReference>
<sequence length="143" mass="15719">MILFQNKGDSVRGDYLAVAVVRGRVEFSYNLGQNNEDDLHVIRSKVEVTDGQWHTVTATRNLQEGTLQVGSEIPVKSSSGAGSSQLDTDGELWVGGRSSLPWGLPQEYYQGFIGCIRRITVNGEQLHLVDHRNGHSSTIAFCS</sequence>
<evidence type="ECO:0000313" key="3">
    <source>
        <dbReference type="EMBL" id="KAK7093372.1"/>
    </source>
</evidence>
<dbReference type="SUPFAM" id="SSF49899">
    <property type="entry name" value="Concanavalin A-like lectins/glucanases"/>
    <property type="match status" value="1"/>
</dbReference>
<evidence type="ECO:0000313" key="4">
    <source>
        <dbReference type="Proteomes" id="UP001374579"/>
    </source>
</evidence>
<gene>
    <name evidence="3" type="ORF">V1264_007138</name>
</gene>
<accession>A0AAN9AUK0</accession>
<dbReference type="CDD" id="cd00110">
    <property type="entry name" value="LamG"/>
    <property type="match status" value="1"/>
</dbReference>
<proteinExistence type="predicted"/>
<keyword evidence="4" id="KW-1185">Reference proteome</keyword>
<dbReference type="Pfam" id="PF00054">
    <property type="entry name" value="Laminin_G_1"/>
    <property type="match status" value="1"/>
</dbReference>
<organism evidence="3 4">
    <name type="scientific">Littorina saxatilis</name>
    <dbReference type="NCBI Taxonomy" id="31220"/>
    <lineage>
        <taxon>Eukaryota</taxon>
        <taxon>Metazoa</taxon>
        <taxon>Spiralia</taxon>
        <taxon>Lophotrochozoa</taxon>
        <taxon>Mollusca</taxon>
        <taxon>Gastropoda</taxon>
        <taxon>Caenogastropoda</taxon>
        <taxon>Littorinimorpha</taxon>
        <taxon>Littorinoidea</taxon>
        <taxon>Littorinidae</taxon>
        <taxon>Littorina</taxon>
    </lineage>
</organism>